<protein>
    <recommendedName>
        <fullName evidence="3">MACPF domain-containing protein</fullName>
    </recommendedName>
</protein>
<dbReference type="AlphaFoldDB" id="A0ABD3I2R4"/>
<gene>
    <name evidence="1" type="ORF">R1sor_011450</name>
</gene>
<accession>A0ABD3I2R4</accession>
<proteinExistence type="predicted"/>
<sequence length="696" mass="77135">MKDQLDTVQSDLLQAVSELQVVTPGRYQRDEEVIGRASAGLALYGLSFGGSNPTTGLGMKPSCPLLRQPQFCPLSSPADANVTCHESFSSVEAANNFMSAVSSSGHSFTAALKLSGYGFGVEGSHVTAQENSKIYQSTKSFQTSSAARITYTLVPVKSFRIPKDQMKLSGEAEEDARAITSSQQARNFLERFGSHVSNGIHHLGGIFWKIVEIRSKESLEISKFEEAVSSLSESDLSGGGGAFGFSAAVSVKTGRFSTEATEERSKNAKCSLEITTKIATNGPNVTNSGLFAELLAANNQSWFIINRGGTDSLISVWEILKTYESEELVQAAKLIRSAWLQRAAAFAHIAQVQREIRRVRTGDWATANDLKVLLDASTATTAEDATVAASHLLSAICNVDLSVLSERHLTYTVGAFLKRIFDYDHRYGLDLLTKSMQDGELPHFLLKIATWEDQLKVRPVLQFLNSTFDPATLQRLDHAEPPVALPQELICGNEEGYFEVMLRVIVPNLPNRLLNERIAQALLVNLKQCSKRSSIKDKMLAVVDNFAWTEDGFLTDLSFEPMETLVLPKELREVLLPLGVAPIPLRQEAKSILQEIHRPTLERLPLFLKFKMVEVTKCPTTNGFIDRCTPDPAKEPDRHLMYILKHRLEFPLNPGENSQGTYKRHLLLPKFPRTFWLHLQEEGLCLLVHQNLGTML</sequence>
<evidence type="ECO:0008006" key="3">
    <source>
        <dbReference type="Google" id="ProtNLM"/>
    </source>
</evidence>
<dbReference type="Proteomes" id="UP001633002">
    <property type="component" value="Unassembled WGS sequence"/>
</dbReference>
<evidence type="ECO:0000313" key="2">
    <source>
        <dbReference type="Proteomes" id="UP001633002"/>
    </source>
</evidence>
<dbReference type="EMBL" id="JBJQOH010000002">
    <property type="protein sequence ID" value="KAL3697374.1"/>
    <property type="molecule type" value="Genomic_DNA"/>
</dbReference>
<organism evidence="1 2">
    <name type="scientific">Riccia sorocarpa</name>
    <dbReference type="NCBI Taxonomy" id="122646"/>
    <lineage>
        <taxon>Eukaryota</taxon>
        <taxon>Viridiplantae</taxon>
        <taxon>Streptophyta</taxon>
        <taxon>Embryophyta</taxon>
        <taxon>Marchantiophyta</taxon>
        <taxon>Marchantiopsida</taxon>
        <taxon>Marchantiidae</taxon>
        <taxon>Marchantiales</taxon>
        <taxon>Ricciaceae</taxon>
        <taxon>Riccia</taxon>
    </lineage>
</organism>
<reference evidence="1 2" key="1">
    <citation type="submission" date="2024-09" db="EMBL/GenBank/DDBJ databases">
        <title>Chromosome-scale assembly of Riccia sorocarpa.</title>
        <authorList>
            <person name="Paukszto L."/>
        </authorList>
    </citation>
    <scope>NUCLEOTIDE SEQUENCE [LARGE SCALE GENOMIC DNA]</scope>
    <source>
        <strain evidence="1">LP-2024</strain>
        <tissue evidence="1">Aerial parts of the thallus</tissue>
    </source>
</reference>
<comment type="caution">
    <text evidence="1">The sequence shown here is derived from an EMBL/GenBank/DDBJ whole genome shotgun (WGS) entry which is preliminary data.</text>
</comment>
<keyword evidence="2" id="KW-1185">Reference proteome</keyword>
<evidence type="ECO:0000313" key="1">
    <source>
        <dbReference type="EMBL" id="KAL3697374.1"/>
    </source>
</evidence>
<name>A0ABD3I2R4_9MARC</name>